<accession>A0A448WQB7</accession>
<feature type="non-terminal residue" evidence="1">
    <location>
        <position position="139"/>
    </location>
</feature>
<name>A0A448WQB7_9PLAT</name>
<reference evidence="1" key="1">
    <citation type="submission" date="2018-11" db="EMBL/GenBank/DDBJ databases">
        <authorList>
            <consortium name="Pathogen Informatics"/>
        </authorList>
    </citation>
    <scope>NUCLEOTIDE SEQUENCE</scope>
</reference>
<evidence type="ECO:0000313" key="2">
    <source>
        <dbReference type="Proteomes" id="UP000784294"/>
    </source>
</evidence>
<dbReference type="AlphaFoldDB" id="A0A448WQB7"/>
<organism evidence="1 2">
    <name type="scientific">Protopolystoma xenopodis</name>
    <dbReference type="NCBI Taxonomy" id="117903"/>
    <lineage>
        <taxon>Eukaryota</taxon>
        <taxon>Metazoa</taxon>
        <taxon>Spiralia</taxon>
        <taxon>Lophotrochozoa</taxon>
        <taxon>Platyhelminthes</taxon>
        <taxon>Monogenea</taxon>
        <taxon>Polyopisthocotylea</taxon>
        <taxon>Polystomatidea</taxon>
        <taxon>Polystomatidae</taxon>
        <taxon>Protopolystoma</taxon>
    </lineage>
</organism>
<evidence type="ECO:0000313" key="1">
    <source>
        <dbReference type="EMBL" id="VEL17518.1"/>
    </source>
</evidence>
<dbReference type="EMBL" id="CAAALY010032988">
    <property type="protein sequence ID" value="VEL17518.1"/>
    <property type="molecule type" value="Genomic_DNA"/>
</dbReference>
<gene>
    <name evidence="1" type="ORF">PXEA_LOCUS10958</name>
</gene>
<proteinExistence type="predicted"/>
<dbReference type="Proteomes" id="UP000784294">
    <property type="component" value="Unassembled WGS sequence"/>
</dbReference>
<sequence length="139" mass="15483">MIRRLISAGGEDRGGVLFKLSVRLNLHELACCLLASRVRPSAFRPGHLEVDWSGQQLCQLLGLAVEATDLHSSVQCEHPQHMQLSELLNQQQNVLVDWLSQSCRDAKAQKELARWPLWRNSFVRGPAAGIFQAANACVN</sequence>
<keyword evidence="2" id="KW-1185">Reference proteome</keyword>
<comment type="caution">
    <text evidence="1">The sequence shown here is derived from an EMBL/GenBank/DDBJ whole genome shotgun (WGS) entry which is preliminary data.</text>
</comment>
<protein>
    <submittedName>
        <fullName evidence="1">Uncharacterized protein</fullName>
    </submittedName>
</protein>